<dbReference type="RefSeq" id="WP_144997125.1">
    <property type="nucleotide sequence ID" value="NZ_CP036281.1"/>
</dbReference>
<keyword evidence="1" id="KW-0472">Membrane</keyword>
<sequence>MSSINIESDPLDECTFVGSVFGKHAREDFKEFMKRQFGLRTNNRKDWDDQYRSWDMEFTAFKSPSENVYTFNYQGYGTQQEIEKLVAQFTIAFEAEKVGYQIEIYDGHDNLSKEMTYKPTAAEVAERERIRVKRRTRQTLITIAVVLLICVTVSLFAIPWTDNY</sequence>
<protein>
    <submittedName>
        <fullName evidence="2">Uncharacterized protein</fullName>
    </submittedName>
</protein>
<dbReference type="KEGG" id="plon:Pla110_33660"/>
<keyword evidence="1" id="KW-0812">Transmembrane</keyword>
<evidence type="ECO:0000256" key="1">
    <source>
        <dbReference type="SAM" id="Phobius"/>
    </source>
</evidence>
<proteinExistence type="predicted"/>
<accession>A0A518CQX9</accession>
<evidence type="ECO:0000313" key="3">
    <source>
        <dbReference type="Proteomes" id="UP000317178"/>
    </source>
</evidence>
<dbReference type="Proteomes" id="UP000317178">
    <property type="component" value="Chromosome"/>
</dbReference>
<dbReference type="EMBL" id="CP036281">
    <property type="protein sequence ID" value="QDU81623.1"/>
    <property type="molecule type" value="Genomic_DNA"/>
</dbReference>
<keyword evidence="3" id="KW-1185">Reference proteome</keyword>
<organism evidence="2 3">
    <name type="scientific">Polystyrenella longa</name>
    <dbReference type="NCBI Taxonomy" id="2528007"/>
    <lineage>
        <taxon>Bacteria</taxon>
        <taxon>Pseudomonadati</taxon>
        <taxon>Planctomycetota</taxon>
        <taxon>Planctomycetia</taxon>
        <taxon>Planctomycetales</taxon>
        <taxon>Planctomycetaceae</taxon>
        <taxon>Polystyrenella</taxon>
    </lineage>
</organism>
<feature type="transmembrane region" description="Helical" evidence="1">
    <location>
        <begin position="139"/>
        <end position="160"/>
    </location>
</feature>
<reference evidence="2 3" key="1">
    <citation type="submission" date="2019-02" db="EMBL/GenBank/DDBJ databases">
        <title>Deep-cultivation of Planctomycetes and their phenomic and genomic characterization uncovers novel biology.</title>
        <authorList>
            <person name="Wiegand S."/>
            <person name="Jogler M."/>
            <person name="Boedeker C."/>
            <person name="Pinto D."/>
            <person name="Vollmers J."/>
            <person name="Rivas-Marin E."/>
            <person name="Kohn T."/>
            <person name="Peeters S.H."/>
            <person name="Heuer A."/>
            <person name="Rast P."/>
            <person name="Oberbeckmann S."/>
            <person name="Bunk B."/>
            <person name="Jeske O."/>
            <person name="Meyerdierks A."/>
            <person name="Storesund J.E."/>
            <person name="Kallscheuer N."/>
            <person name="Luecker S."/>
            <person name="Lage O.M."/>
            <person name="Pohl T."/>
            <person name="Merkel B.J."/>
            <person name="Hornburger P."/>
            <person name="Mueller R.-W."/>
            <person name="Bruemmer F."/>
            <person name="Labrenz M."/>
            <person name="Spormann A.M."/>
            <person name="Op den Camp H."/>
            <person name="Overmann J."/>
            <person name="Amann R."/>
            <person name="Jetten M.S.M."/>
            <person name="Mascher T."/>
            <person name="Medema M.H."/>
            <person name="Devos D.P."/>
            <person name="Kaster A.-K."/>
            <person name="Ovreas L."/>
            <person name="Rohde M."/>
            <person name="Galperin M.Y."/>
            <person name="Jogler C."/>
        </authorList>
    </citation>
    <scope>NUCLEOTIDE SEQUENCE [LARGE SCALE GENOMIC DNA]</scope>
    <source>
        <strain evidence="2 3">Pla110</strain>
    </source>
</reference>
<name>A0A518CQX9_9PLAN</name>
<evidence type="ECO:0000313" key="2">
    <source>
        <dbReference type="EMBL" id="QDU81623.1"/>
    </source>
</evidence>
<keyword evidence="1" id="KW-1133">Transmembrane helix</keyword>
<dbReference type="AlphaFoldDB" id="A0A518CQX9"/>
<gene>
    <name evidence="2" type="ORF">Pla110_33660</name>
</gene>